<dbReference type="InterPro" id="IPR022783">
    <property type="entry name" value="GCFC_dom"/>
</dbReference>
<accession>A0AAD5UAR9</accession>
<name>A0AAD5UAR9_9FUNG</name>
<evidence type="ECO:0000256" key="2">
    <source>
        <dbReference type="SAM" id="MobiDB-lite"/>
    </source>
</evidence>
<dbReference type="PANTHER" id="PTHR23329:SF1">
    <property type="entry name" value="TUFTELIN-INTERACTING PROTEIN 11"/>
    <property type="match status" value="1"/>
</dbReference>
<dbReference type="PROSITE" id="PS50174">
    <property type="entry name" value="G_PATCH"/>
    <property type="match status" value="1"/>
</dbReference>
<proteinExistence type="inferred from homology"/>
<dbReference type="Pfam" id="PF01585">
    <property type="entry name" value="G-patch"/>
    <property type="match status" value="1"/>
</dbReference>
<comment type="caution">
    <text evidence="4">The sequence shown here is derived from an EMBL/GenBank/DDBJ whole genome shotgun (WGS) entry which is preliminary data.</text>
</comment>
<dbReference type="InterPro" id="IPR000467">
    <property type="entry name" value="G_patch_dom"/>
</dbReference>
<dbReference type="AlphaFoldDB" id="A0AAD5UAR9"/>
<feature type="domain" description="G-patch" evidence="3">
    <location>
        <begin position="206"/>
        <end position="252"/>
    </location>
</feature>
<comment type="similarity">
    <text evidence="1">Belongs to the TFP11/STIP family.</text>
</comment>
<dbReference type="EMBL" id="JADGJW010000015">
    <property type="protein sequence ID" value="KAJ3227520.1"/>
    <property type="molecule type" value="Genomic_DNA"/>
</dbReference>
<sequence>MGKKKNQFLYDDADSSDQGDSDQEELYGKKRKHNKQDALYGVFGEDDYEDNNNISFMDDYKKPQKVDFVKKAETDSSNEEDEVASDGDAMSIDVKSDNDEEEPDLRHEITEEELEEEEHFGIGLGGLGSRTGLGLDPAITSSFNNQSTLNVNLTKKTLEKNITKTVQIEATKKVFANPLKTSNQLLTTKITPRPVDKNFASFTKATTGFGLKMMQKMGYKKGEGLGSDGSGIVNPIDVKVRQGKIGVGGMDERTNAIKEEQRIKKEALGLKEEEVKPVLVKHDGWKKSKKKIKKKYVSAADLIKEQEILEGEALPQKIVDMTGKQAREVSHLSELSTSKQVVLNIQTRLPELKHNLLLIVDIASNDLIDHTKAMISEKRNVEDKSTQIKKLDYKLREQNYKKGRVDEVIVMCKEFQQRALNLDIPHSLKENLDDINNNNSELRLEWIIKNFEDLFLKFENHYFQEYLQLKLDEVVFTVLAKFFQNFFHKWNVLSQPTSGQKTFFKLKKLFCYDRYISDKKEAKNEPKLNFYGEEIEEDILPQPELLMTCYENMLYKHWLPKVRSAINNEWNIREPEAIVELLKLWHPKKEFDEDIDADVTSYASKECVLPYWLYLNVLDQLILPKLKMELNNWNPKFDVDLVHTWIHPWLLIFDEETLEKEIFENLRFKLGLYLKDWHPRDKLASEILEPWKDVFSEKVMEGFIFKHILPKLVQCLQTELNLNPTESNLKPLEYFLRFKNLLTNDTIENVFEKEFFPVWHKVLFIWFNQPNFNKKEIGDWYKNWKEIFKENNIENLTQMKIGLKIGLDMISLGTKGMLNSIPKSYNKNEEKKVKVDKLKKTFGRDFGLTFKDLVEKTLNENGLILSPLRKPHPVNGKALFQVSEDGLVSEDNLSITIYFDEGVLFYEDISDKGTRWFPTGVQKCLWCSREKLCNLTLRHKGDIKSHAVVHFNDIRPIKCPFCSERMKNRQSLHRHKSVCKNTGGIRSDDMVETCKNDVVCSVMENKTDMDAVRTTPPRYNSVQEHDIKLIQELYSILASSDQNFNDNFKENDTENSWIQELDSLTSSTTFKNDENSHLEKNIYIPSTASLQKGILNSTFFINKRKNVPNRSLRNLDYTNFLQFCNNPALETNNLIIPKTANNRIMPNPALIALKEEINFLEELDIRHSNCNNYDQTQGCSFNKPEYRNKDYMINEFNTSIVSNTEYSDVLPFIDQFMLMEP</sequence>
<evidence type="ECO:0000259" key="3">
    <source>
        <dbReference type="PROSITE" id="PS50174"/>
    </source>
</evidence>
<protein>
    <submittedName>
        <fullName evidence="4">Tuftelin-interacting protein 11</fullName>
    </submittedName>
</protein>
<feature type="compositionally biased region" description="Acidic residues" evidence="2">
    <location>
        <begin position="11"/>
        <end position="25"/>
    </location>
</feature>
<dbReference type="GO" id="GO:0003676">
    <property type="term" value="F:nucleic acid binding"/>
    <property type="evidence" value="ECO:0007669"/>
    <property type="project" value="InterPro"/>
</dbReference>
<dbReference type="PANTHER" id="PTHR23329">
    <property type="entry name" value="TUFTELIN-INTERACTING PROTEIN 11-RELATED"/>
    <property type="match status" value="1"/>
</dbReference>
<evidence type="ECO:0000256" key="1">
    <source>
        <dbReference type="ARBA" id="ARBA00010900"/>
    </source>
</evidence>
<feature type="region of interest" description="Disordered" evidence="2">
    <location>
        <begin position="71"/>
        <end position="104"/>
    </location>
</feature>
<dbReference type="InterPro" id="IPR045211">
    <property type="entry name" value="TFP11/STIP/Ntr1"/>
</dbReference>
<organism evidence="4 5">
    <name type="scientific">Clydaea vesicula</name>
    <dbReference type="NCBI Taxonomy" id="447962"/>
    <lineage>
        <taxon>Eukaryota</taxon>
        <taxon>Fungi</taxon>
        <taxon>Fungi incertae sedis</taxon>
        <taxon>Chytridiomycota</taxon>
        <taxon>Chytridiomycota incertae sedis</taxon>
        <taxon>Chytridiomycetes</taxon>
        <taxon>Lobulomycetales</taxon>
        <taxon>Lobulomycetaceae</taxon>
        <taxon>Clydaea</taxon>
    </lineage>
</organism>
<dbReference type="GO" id="GO:0000390">
    <property type="term" value="P:spliceosomal complex disassembly"/>
    <property type="evidence" value="ECO:0007669"/>
    <property type="project" value="InterPro"/>
</dbReference>
<reference evidence="4" key="1">
    <citation type="submission" date="2020-05" db="EMBL/GenBank/DDBJ databases">
        <title>Phylogenomic resolution of chytrid fungi.</title>
        <authorList>
            <person name="Stajich J.E."/>
            <person name="Amses K."/>
            <person name="Simmons R."/>
            <person name="Seto K."/>
            <person name="Myers J."/>
            <person name="Bonds A."/>
            <person name="Quandt C.A."/>
            <person name="Barry K."/>
            <person name="Liu P."/>
            <person name="Grigoriev I."/>
            <person name="Longcore J.E."/>
            <person name="James T.Y."/>
        </authorList>
    </citation>
    <scope>NUCLEOTIDE SEQUENCE</scope>
    <source>
        <strain evidence="4">JEL0476</strain>
    </source>
</reference>
<feature type="region of interest" description="Disordered" evidence="2">
    <location>
        <begin position="1"/>
        <end position="32"/>
    </location>
</feature>
<evidence type="ECO:0000313" key="4">
    <source>
        <dbReference type="EMBL" id="KAJ3227520.1"/>
    </source>
</evidence>
<dbReference type="Proteomes" id="UP001211065">
    <property type="component" value="Unassembled WGS sequence"/>
</dbReference>
<dbReference type="SMART" id="SM00443">
    <property type="entry name" value="G_patch"/>
    <property type="match status" value="1"/>
</dbReference>
<dbReference type="GO" id="GO:0071008">
    <property type="term" value="C:U2-type post-mRNA release spliceosomal complex"/>
    <property type="evidence" value="ECO:0007669"/>
    <property type="project" value="TreeGrafter"/>
</dbReference>
<keyword evidence="5" id="KW-1185">Reference proteome</keyword>
<dbReference type="Pfam" id="PF07842">
    <property type="entry name" value="GCFC"/>
    <property type="match status" value="1"/>
</dbReference>
<gene>
    <name evidence="4" type="primary">TFIP11</name>
    <name evidence="4" type="ORF">HK099_001671</name>
</gene>
<feature type="compositionally biased region" description="Acidic residues" evidence="2">
    <location>
        <begin position="76"/>
        <end position="85"/>
    </location>
</feature>
<evidence type="ECO:0000313" key="5">
    <source>
        <dbReference type="Proteomes" id="UP001211065"/>
    </source>
</evidence>